<proteinExistence type="predicted"/>
<comment type="caution">
    <text evidence="2">The sequence shown here is derived from an EMBL/GenBank/DDBJ whole genome shotgun (WGS) entry which is preliminary data.</text>
</comment>
<dbReference type="OrthoDB" id="8942758at2759"/>
<keyword evidence="3" id="KW-1185">Reference proteome</keyword>
<accession>A0A9Q3CKT6</accession>
<dbReference type="Proteomes" id="UP000765509">
    <property type="component" value="Unassembled WGS sequence"/>
</dbReference>
<feature type="compositionally biased region" description="Polar residues" evidence="1">
    <location>
        <begin position="22"/>
        <end position="35"/>
    </location>
</feature>
<reference evidence="2" key="1">
    <citation type="submission" date="2021-03" db="EMBL/GenBank/DDBJ databases">
        <title>Draft genome sequence of rust myrtle Austropuccinia psidii MF-1, a brazilian biotype.</title>
        <authorList>
            <person name="Quecine M.C."/>
            <person name="Pachon D.M.R."/>
            <person name="Bonatelli M.L."/>
            <person name="Correr F.H."/>
            <person name="Franceschini L.M."/>
            <person name="Leite T.F."/>
            <person name="Margarido G.R.A."/>
            <person name="Almeida C.A."/>
            <person name="Ferrarezi J.A."/>
            <person name="Labate C.A."/>
        </authorList>
    </citation>
    <scope>NUCLEOTIDE SEQUENCE</scope>
    <source>
        <strain evidence="2">MF-1</strain>
    </source>
</reference>
<feature type="compositionally biased region" description="Basic and acidic residues" evidence="1">
    <location>
        <begin position="9"/>
        <end position="21"/>
    </location>
</feature>
<protein>
    <submittedName>
        <fullName evidence="2">Uncharacterized protein</fullName>
    </submittedName>
</protein>
<feature type="region of interest" description="Disordered" evidence="1">
    <location>
        <begin position="1"/>
        <end position="64"/>
    </location>
</feature>
<organism evidence="2 3">
    <name type="scientific">Austropuccinia psidii MF-1</name>
    <dbReference type="NCBI Taxonomy" id="1389203"/>
    <lineage>
        <taxon>Eukaryota</taxon>
        <taxon>Fungi</taxon>
        <taxon>Dikarya</taxon>
        <taxon>Basidiomycota</taxon>
        <taxon>Pucciniomycotina</taxon>
        <taxon>Pucciniomycetes</taxon>
        <taxon>Pucciniales</taxon>
        <taxon>Sphaerophragmiaceae</taxon>
        <taxon>Austropuccinia</taxon>
    </lineage>
</organism>
<evidence type="ECO:0000313" key="2">
    <source>
        <dbReference type="EMBL" id="MBW0485542.1"/>
    </source>
</evidence>
<evidence type="ECO:0000256" key="1">
    <source>
        <dbReference type="SAM" id="MobiDB-lite"/>
    </source>
</evidence>
<evidence type="ECO:0000313" key="3">
    <source>
        <dbReference type="Proteomes" id="UP000765509"/>
    </source>
</evidence>
<dbReference type="AlphaFoldDB" id="A0A9Q3CKT6"/>
<gene>
    <name evidence="2" type="ORF">O181_025257</name>
</gene>
<dbReference type="EMBL" id="AVOT02008220">
    <property type="protein sequence ID" value="MBW0485542.1"/>
    <property type="molecule type" value="Genomic_DNA"/>
</dbReference>
<sequence length="104" mass="12175">MDITPELYTRYHEKKKEKGGSQEKNPPVTGSNSLRPHQDSFFKKPHSRKNKKGKNFQGSKDMPHVALLNKDNKLIGYEKQRRIKECLCSYCSGKHPIEKFFKRP</sequence>
<feature type="compositionally biased region" description="Basic residues" evidence="1">
    <location>
        <begin position="43"/>
        <end position="54"/>
    </location>
</feature>
<name>A0A9Q3CKT6_9BASI</name>